<feature type="region of interest" description="Disordered" evidence="6">
    <location>
        <begin position="1"/>
        <end position="95"/>
    </location>
</feature>
<keyword evidence="4" id="KW-0862">Zinc</keyword>
<dbReference type="PANTHER" id="PTHR24409">
    <property type="entry name" value="ZINC FINGER PROTEIN 142"/>
    <property type="match status" value="1"/>
</dbReference>
<keyword evidence="1" id="KW-0479">Metal-binding</keyword>
<evidence type="ECO:0000256" key="5">
    <source>
        <dbReference type="PROSITE-ProRule" id="PRU00042"/>
    </source>
</evidence>
<gene>
    <name evidence="8" type="ORF">EVJ58_g4598</name>
</gene>
<evidence type="ECO:0000313" key="9">
    <source>
        <dbReference type="Proteomes" id="UP000298390"/>
    </source>
</evidence>
<evidence type="ECO:0000256" key="6">
    <source>
        <dbReference type="SAM" id="MobiDB-lite"/>
    </source>
</evidence>
<dbReference type="SUPFAM" id="SSF57667">
    <property type="entry name" value="beta-beta-alpha zinc fingers"/>
    <property type="match status" value="1"/>
</dbReference>
<dbReference type="InterPro" id="IPR013087">
    <property type="entry name" value="Znf_C2H2_type"/>
</dbReference>
<name>A0A4Y9YHH2_9APHY</name>
<evidence type="ECO:0000256" key="4">
    <source>
        <dbReference type="ARBA" id="ARBA00022833"/>
    </source>
</evidence>
<feature type="domain" description="C2H2-type" evidence="7">
    <location>
        <begin position="219"/>
        <end position="248"/>
    </location>
</feature>
<dbReference type="GO" id="GO:0008270">
    <property type="term" value="F:zinc ion binding"/>
    <property type="evidence" value="ECO:0007669"/>
    <property type="project" value="UniProtKB-KW"/>
</dbReference>
<feature type="compositionally biased region" description="Basic and acidic residues" evidence="6">
    <location>
        <begin position="149"/>
        <end position="158"/>
    </location>
</feature>
<accession>A0A4Y9YHH2</accession>
<evidence type="ECO:0000256" key="3">
    <source>
        <dbReference type="ARBA" id="ARBA00022771"/>
    </source>
</evidence>
<dbReference type="GO" id="GO:0005634">
    <property type="term" value="C:nucleus"/>
    <property type="evidence" value="ECO:0007669"/>
    <property type="project" value="TreeGrafter"/>
</dbReference>
<proteinExistence type="predicted"/>
<organism evidence="8 9">
    <name type="scientific">Rhodofomes roseus</name>
    <dbReference type="NCBI Taxonomy" id="34475"/>
    <lineage>
        <taxon>Eukaryota</taxon>
        <taxon>Fungi</taxon>
        <taxon>Dikarya</taxon>
        <taxon>Basidiomycota</taxon>
        <taxon>Agaricomycotina</taxon>
        <taxon>Agaricomycetes</taxon>
        <taxon>Polyporales</taxon>
        <taxon>Rhodofomes</taxon>
    </lineage>
</organism>
<sequence length="547" mass="59245">MKNVHQTEVQLRPQPSSSSPIPPTACGPSVSTEEPEFSDGSRHSIGRANSRDDGSLDSAPSQQMGTAGVHELVDECATGTSESLHGDHEGDAQVEAPSTLAAREAPALTPQAVDVRNTLAEELRLEPVDDHISLNSLGSDQRELTPVNRHVDSGTPGEREILDEGREVPIARGLDGLEHMLERSDSDSDDGEVRSVEHEARCQLSGLRPDSMPRKGKPLSCAECGKAFKTFDAYQSHASAKGHDGLAQQSMRSSRNVVTEHLNTITTSDIPPNASNATEERTDTYGFQCQHCKAWVVYESDLPLHYSRSAGHPKCPFCKVGFKDRPSLESHVTSDRGDTGCKRCYRMSNSAEELRIHHETVPSHASIDIASRVESELATGSIRQSSEDLGLASQTLMEPAAEQSEAYTLTGDSLNRPYSPVSERVQEVGVDSTAGQDGVISMEQSNAPYVHKERGSDNGGLEADGLSEHEDEVVNAYDEELDPESDPVSLVGGPRRRHAVADSGYEVVEAVLEDVTRTLRRYKALLISPRSTTDLAAIIAIRCSDHV</sequence>
<comment type="caution">
    <text evidence="8">The sequence shown here is derived from an EMBL/GenBank/DDBJ whole genome shotgun (WGS) entry which is preliminary data.</text>
</comment>
<dbReference type="AlphaFoldDB" id="A0A4Y9YHH2"/>
<dbReference type="Proteomes" id="UP000298390">
    <property type="component" value="Unassembled WGS sequence"/>
</dbReference>
<dbReference type="GO" id="GO:0000977">
    <property type="term" value="F:RNA polymerase II transcription regulatory region sequence-specific DNA binding"/>
    <property type="evidence" value="ECO:0007669"/>
    <property type="project" value="TreeGrafter"/>
</dbReference>
<dbReference type="PROSITE" id="PS00028">
    <property type="entry name" value="ZINC_FINGER_C2H2_1"/>
    <property type="match status" value="1"/>
</dbReference>
<feature type="region of interest" description="Disordered" evidence="6">
    <location>
        <begin position="410"/>
        <end position="464"/>
    </location>
</feature>
<dbReference type="PANTHER" id="PTHR24409:SF295">
    <property type="entry name" value="AZ2-RELATED"/>
    <property type="match status" value="1"/>
</dbReference>
<evidence type="ECO:0000313" key="8">
    <source>
        <dbReference type="EMBL" id="TFY61308.1"/>
    </source>
</evidence>
<dbReference type="InterPro" id="IPR036236">
    <property type="entry name" value="Znf_C2H2_sf"/>
</dbReference>
<dbReference type="PROSITE" id="PS50157">
    <property type="entry name" value="ZINC_FINGER_C2H2_2"/>
    <property type="match status" value="1"/>
</dbReference>
<keyword evidence="2" id="KW-0677">Repeat</keyword>
<keyword evidence="3 5" id="KW-0863">Zinc-finger</keyword>
<dbReference type="EMBL" id="SEKV01000213">
    <property type="protein sequence ID" value="TFY61308.1"/>
    <property type="molecule type" value="Genomic_DNA"/>
</dbReference>
<evidence type="ECO:0000256" key="1">
    <source>
        <dbReference type="ARBA" id="ARBA00022723"/>
    </source>
</evidence>
<evidence type="ECO:0000259" key="7">
    <source>
        <dbReference type="PROSITE" id="PS50157"/>
    </source>
</evidence>
<evidence type="ECO:0000256" key="2">
    <source>
        <dbReference type="ARBA" id="ARBA00022737"/>
    </source>
</evidence>
<feature type="region of interest" description="Disordered" evidence="6">
    <location>
        <begin position="134"/>
        <end position="158"/>
    </location>
</feature>
<dbReference type="GO" id="GO:0000981">
    <property type="term" value="F:DNA-binding transcription factor activity, RNA polymerase II-specific"/>
    <property type="evidence" value="ECO:0007669"/>
    <property type="project" value="TreeGrafter"/>
</dbReference>
<dbReference type="SMART" id="SM00355">
    <property type="entry name" value="ZnF_C2H2"/>
    <property type="match status" value="4"/>
</dbReference>
<protein>
    <recommendedName>
        <fullName evidence="7">C2H2-type domain-containing protein</fullName>
    </recommendedName>
</protein>
<reference evidence="8 9" key="1">
    <citation type="submission" date="2019-01" db="EMBL/GenBank/DDBJ databases">
        <title>Genome sequencing of the rare red list fungi Fomitopsis rosea.</title>
        <authorList>
            <person name="Buettner E."/>
            <person name="Kellner H."/>
        </authorList>
    </citation>
    <scope>NUCLEOTIDE SEQUENCE [LARGE SCALE GENOMIC DNA]</scope>
    <source>
        <strain evidence="8 9">DSM 105464</strain>
    </source>
</reference>